<dbReference type="SUPFAM" id="SSF51905">
    <property type="entry name" value="FAD/NAD(P)-binding domain"/>
    <property type="match status" value="1"/>
</dbReference>
<sequence>MELMKTYTEKERQIEVINDVDVLVVGGGPAGVGAAIGAAKAGASTMLVEAMGSFGGMWTNGLVITLAGFNSWLRPYRRCVDGVMGEWIAMAEKRGGVENNRSWVLSSDPEIMKLTADELLLKYQVRCLLHTWMADVIVEGNKVKGAIVENVDGRKAIMAKIVVDCTGNGDVVARAGAGFNISPELQPMTLPFFLAEVNPQGSVDYEDELTIPFGPDPGFLGKQLLTEYTSRRRDVGIDREMLSHACEVGELPFFGGPWFGGLRKNYPWVNTTRVYGSAVNANELTAAEMEARSDAHRIVNYYKKHCKGFENSWIMNTSATIGIRETRRLDGVYTMTKDDIVSNRKFEDSIALGVWPIDVHPPKNQNGMHDMYVPLPFQIPYRSLLPAKIDNLLVGGRCISVDREALGTVRVGATCGATGHAAGVAAALAAQAGSTPRNLSYKEVQKEILNQKAIIE</sequence>
<dbReference type="PANTHER" id="PTHR43498">
    <property type="entry name" value="FERREDOXIN:COB-COM HETERODISULFIDE REDUCTASE SUBUNIT A"/>
    <property type="match status" value="1"/>
</dbReference>
<dbReference type="PANTHER" id="PTHR43498:SF1">
    <property type="entry name" value="COB--COM HETERODISULFIDE REDUCTASE IRON-SULFUR SUBUNIT A"/>
    <property type="match status" value="1"/>
</dbReference>
<keyword evidence="3" id="KW-0560">Oxidoreductase</keyword>
<keyword evidence="7" id="KW-1185">Reference proteome</keyword>
<dbReference type="GO" id="GO:0016491">
    <property type="term" value="F:oxidoreductase activity"/>
    <property type="evidence" value="ECO:0007669"/>
    <property type="project" value="UniProtKB-KW"/>
</dbReference>
<reference evidence="7" key="1">
    <citation type="submission" date="2016-11" db="EMBL/GenBank/DDBJ databases">
        <authorList>
            <person name="Varghese N."/>
            <person name="Submissions S."/>
        </authorList>
    </citation>
    <scope>NUCLEOTIDE SEQUENCE [LARGE SCALE GENOMIC DNA]</scope>
    <source>
        <strain evidence="7">DSM 26884</strain>
    </source>
</reference>
<accession>A0A1M6A499</accession>
<dbReference type="Pfam" id="PF12831">
    <property type="entry name" value="FAD_oxidored"/>
    <property type="match status" value="1"/>
</dbReference>
<keyword evidence="2" id="KW-0479">Metal-binding</keyword>
<gene>
    <name evidence="6" type="ORF">SAMN05444350_10134</name>
</gene>
<keyword evidence="4" id="KW-0408">Iron</keyword>
<dbReference type="AlphaFoldDB" id="A0A1M6A499"/>
<evidence type="ECO:0000313" key="7">
    <source>
        <dbReference type="Proteomes" id="UP000184192"/>
    </source>
</evidence>
<evidence type="ECO:0000256" key="5">
    <source>
        <dbReference type="ARBA" id="ARBA00023014"/>
    </source>
</evidence>
<protein>
    <submittedName>
        <fullName evidence="6">FAD dependent oxidoreductase</fullName>
    </submittedName>
</protein>
<dbReference type="EMBL" id="FQZN01000001">
    <property type="protein sequence ID" value="SHI31331.1"/>
    <property type="molecule type" value="Genomic_DNA"/>
</dbReference>
<dbReference type="GeneID" id="92710291"/>
<evidence type="ECO:0000256" key="3">
    <source>
        <dbReference type="ARBA" id="ARBA00023002"/>
    </source>
</evidence>
<dbReference type="Gene3D" id="3.50.50.60">
    <property type="entry name" value="FAD/NAD(P)-binding domain"/>
    <property type="match status" value="1"/>
</dbReference>
<evidence type="ECO:0000256" key="4">
    <source>
        <dbReference type="ARBA" id="ARBA00023004"/>
    </source>
</evidence>
<keyword evidence="1" id="KW-0004">4Fe-4S</keyword>
<evidence type="ECO:0000256" key="1">
    <source>
        <dbReference type="ARBA" id="ARBA00022485"/>
    </source>
</evidence>
<name>A0A1M6A499_9BACE</name>
<keyword evidence="5" id="KW-0411">Iron-sulfur</keyword>
<proteinExistence type="predicted"/>
<organism evidence="6 7">
    <name type="scientific">Bacteroides stercorirosoris</name>
    <dbReference type="NCBI Taxonomy" id="871324"/>
    <lineage>
        <taxon>Bacteria</taxon>
        <taxon>Pseudomonadati</taxon>
        <taxon>Bacteroidota</taxon>
        <taxon>Bacteroidia</taxon>
        <taxon>Bacteroidales</taxon>
        <taxon>Bacteroidaceae</taxon>
        <taxon>Bacteroides</taxon>
    </lineage>
</organism>
<dbReference type="GO" id="GO:0051539">
    <property type="term" value="F:4 iron, 4 sulfur cluster binding"/>
    <property type="evidence" value="ECO:0007669"/>
    <property type="project" value="UniProtKB-KW"/>
</dbReference>
<dbReference type="InterPro" id="IPR039650">
    <property type="entry name" value="HdrA-like"/>
</dbReference>
<evidence type="ECO:0000313" key="6">
    <source>
        <dbReference type="EMBL" id="SHI31331.1"/>
    </source>
</evidence>
<dbReference type="GO" id="GO:0046872">
    <property type="term" value="F:metal ion binding"/>
    <property type="evidence" value="ECO:0007669"/>
    <property type="project" value="UniProtKB-KW"/>
</dbReference>
<evidence type="ECO:0000256" key="2">
    <source>
        <dbReference type="ARBA" id="ARBA00022723"/>
    </source>
</evidence>
<dbReference type="Proteomes" id="UP000184192">
    <property type="component" value="Unassembled WGS sequence"/>
</dbReference>
<dbReference type="eggNOG" id="COG0644">
    <property type="taxonomic scope" value="Bacteria"/>
</dbReference>
<dbReference type="InterPro" id="IPR036188">
    <property type="entry name" value="FAD/NAD-bd_sf"/>
</dbReference>
<dbReference type="RefSeq" id="WP_073312361.1">
    <property type="nucleotide sequence ID" value="NZ_FQZN01000001.1"/>
</dbReference>